<dbReference type="PROSITE" id="PS00154">
    <property type="entry name" value="ATPASE_E1_E2"/>
    <property type="match status" value="1"/>
</dbReference>
<dbReference type="InterPro" id="IPR023214">
    <property type="entry name" value="HAD_sf"/>
</dbReference>
<evidence type="ECO:0000256" key="5">
    <source>
        <dbReference type="ARBA" id="ARBA00022538"/>
    </source>
</evidence>
<evidence type="ECO:0000256" key="3">
    <source>
        <dbReference type="ARBA" id="ARBA00022448"/>
    </source>
</evidence>
<dbReference type="InterPro" id="IPR036412">
    <property type="entry name" value="HAD-like_sf"/>
</dbReference>
<dbReference type="GO" id="GO:1990573">
    <property type="term" value="P:potassium ion import across plasma membrane"/>
    <property type="evidence" value="ECO:0007669"/>
    <property type="project" value="TreeGrafter"/>
</dbReference>
<dbReference type="Proteomes" id="UP000193920">
    <property type="component" value="Unassembled WGS sequence"/>
</dbReference>
<evidence type="ECO:0000256" key="11">
    <source>
        <dbReference type="ARBA" id="ARBA00022958"/>
    </source>
</evidence>
<dbReference type="InterPro" id="IPR059000">
    <property type="entry name" value="ATPase_P-type_domA"/>
</dbReference>
<dbReference type="Gene3D" id="1.20.1110.10">
    <property type="entry name" value="Calcium-transporting ATPase, transmembrane domain"/>
    <property type="match status" value="1"/>
</dbReference>
<evidence type="ECO:0000256" key="16">
    <source>
        <dbReference type="ARBA" id="ARBA00023136"/>
    </source>
</evidence>
<protein>
    <recommendedName>
        <fullName evidence="22">Sodium/potassium exporting P-type ATPase 1</fullName>
        <ecNumber evidence="19">7.2.2.3</ecNumber>
    </recommendedName>
</protein>
<dbReference type="NCBIfam" id="TIGR01523">
    <property type="entry name" value="ATPase-IID_K-Na"/>
    <property type="match status" value="1"/>
</dbReference>
<keyword evidence="10" id="KW-0460">Magnesium</keyword>
<dbReference type="GO" id="GO:0016887">
    <property type="term" value="F:ATP hydrolysis activity"/>
    <property type="evidence" value="ECO:0007669"/>
    <property type="project" value="InterPro"/>
</dbReference>
<evidence type="ECO:0000256" key="17">
    <source>
        <dbReference type="ARBA" id="ARBA00023201"/>
    </source>
</evidence>
<dbReference type="PRINTS" id="PR00119">
    <property type="entry name" value="CATATPASE"/>
</dbReference>
<dbReference type="SFLD" id="SFLDF00027">
    <property type="entry name" value="p-type_atpase"/>
    <property type="match status" value="1"/>
</dbReference>
<keyword evidence="15" id="KW-0406">Ion transport</keyword>
<dbReference type="SUPFAM" id="SSF81660">
    <property type="entry name" value="Metal cation-transporting ATPase, ATP-binding domain N"/>
    <property type="match status" value="1"/>
</dbReference>
<evidence type="ECO:0000256" key="1">
    <source>
        <dbReference type="ARBA" id="ARBA00001946"/>
    </source>
</evidence>
<dbReference type="Pfam" id="PF00690">
    <property type="entry name" value="Cation_ATPase_N"/>
    <property type="match status" value="1"/>
</dbReference>
<name>A0A1Y2EM50_9FUNG</name>
<dbReference type="InterPro" id="IPR001757">
    <property type="entry name" value="P_typ_ATPase"/>
</dbReference>
<dbReference type="GO" id="GO:0046872">
    <property type="term" value="F:metal ion binding"/>
    <property type="evidence" value="ECO:0007669"/>
    <property type="project" value="UniProtKB-KW"/>
</dbReference>
<dbReference type="GO" id="GO:0005391">
    <property type="term" value="F:P-type sodium:potassium-exchanging transporter activity"/>
    <property type="evidence" value="ECO:0007669"/>
    <property type="project" value="TreeGrafter"/>
</dbReference>
<dbReference type="Pfam" id="PF00689">
    <property type="entry name" value="Cation_ATPase_C"/>
    <property type="match status" value="1"/>
</dbReference>
<keyword evidence="17" id="KW-0739">Sodium transport</keyword>
<evidence type="ECO:0000256" key="19">
    <source>
        <dbReference type="ARBA" id="ARBA00035029"/>
    </source>
</evidence>
<evidence type="ECO:0000256" key="9">
    <source>
        <dbReference type="ARBA" id="ARBA00022840"/>
    </source>
</evidence>
<dbReference type="SUPFAM" id="SSF81665">
    <property type="entry name" value="Calcium ATPase, transmembrane domain M"/>
    <property type="match status" value="1"/>
</dbReference>
<dbReference type="SFLD" id="SFLDS00003">
    <property type="entry name" value="Haloacid_Dehalogenase"/>
    <property type="match status" value="1"/>
</dbReference>
<keyword evidence="12" id="KW-1278">Translocase</keyword>
<evidence type="ECO:0000256" key="22">
    <source>
        <dbReference type="ARBA" id="ARBA00073741"/>
    </source>
</evidence>
<evidence type="ECO:0000256" key="10">
    <source>
        <dbReference type="ARBA" id="ARBA00022842"/>
    </source>
</evidence>
<feature type="transmembrane region" description="Helical" evidence="24">
    <location>
        <begin position="861"/>
        <end position="880"/>
    </location>
</feature>
<feature type="transmembrane region" description="Helical" evidence="24">
    <location>
        <begin position="262"/>
        <end position="283"/>
    </location>
</feature>
<evidence type="ECO:0000256" key="4">
    <source>
        <dbReference type="ARBA" id="ARBA00022475"/>
    </source>
</evidence>
<keyword evidence="6 24" id="KW-0812">Transmembrane</keyword>
<dbReference type="PANTHER" id="PTHR43294">
    <property type="entry name" value="SODIUM/POTASSIUM-TRANSPORTING ATPASE SUBUNIT ALPHA"/>
    <property type="match status" value="1"/>
</dbReference>
<feature type="region of interest" description="Disordered" evidence="23">
    <location>
        <begin position="972"/>
        <end position="997"/>
    </location>
</feature>
<keyword evidence="3" id="KW-0813">Transport</keyword>
<dbReference type="GO" id="GO:0030007">
    <property type="term" value="P:intracellular potassium ion homeostasis"/>
    <property type="evidence" value="ECO:0007669"/>
    <property type="project" value="TreeGrafter"/>
</dbReference>
<feature type="transmembrane region" description="Helical" evidence="24">
    <location>
        <begin position="932"/>
        <end position="951"/>
    </location>
</feature>
<evidence type="ECO:0000256" key="15">
    <source>
        <dbReference type="ARBA" id="ARBA00023065"/>
    </source>
</evidence>
<dbReference type="EMBL" id="MCOG01000038">
    <property type="protein sequence ID" value="ORY72622.1"/>
    <property type="molecule type" value="Genomic_DNA"/>
</dbReference>
<evidence type="ECO:0000256" key="8">
    <source>
        <dbReference type="ARBA" id="ARBA00022741"/>
    </source>
</evidence>
<evidence type="ECO:0000256" key="2">
    <source>
        <dbReference type="ARBA" id="ARBA00004651"/>
    </source>
</evidence>
<dbReference type="Gene3D" id="3.40.50.1000">
    <property type="entry name" value="HAD superfamily/HAD-like"/>
    <property type="match status" value="1"/>
</dbReference>
<dbReference type="SUPFAM" id="SSF56784">
    <property type="entry name" value="HAD-like"/>
    <property type="match status" value="1"/>
</dbReference>
<keyword evidence="13 24" id="KW-1133">Transmembrane helix</keyword>
<dbReference type="FunFam" id="2.70.150.10:FF:000016">
    <property type="entry name" value="Calcium-transporting P-type ATPase putative"/>
    <property type="match status" value="1"/>
</dbReference>
<dbReference type="InterPro" id="IPR008250">
    <property type="entry name" value="ATPase_P-typ_transduc_dom_A_sf"/>
</dbReference>
<evidence type="ECO:0000256" key="24">
    <source>
        <dbReference type="SAM" id="Phobius"/>
    </source>
</evidence>
<dbReference type="GO" id="GO:0006883">
    <property type="term" value="P:intracellular sodium ion homeostasis"/>
    <property type="evidence" value="ECO:0007669"/>
    <property type="project" value="TreeGrafter"/>
</dbReference>
<keyword evidence="16 24" id="KW-0472">Membrane</keyword>
<dbReference type="EC" id="7.2.2.3" evidence="19"/>
<evidence type="ECO:0000256" key="12">
    <source>
        <dbReference type="ARBA" id="ARBA00022967"/>
    </source>
</evidence>
<keyword evidence="27" id="KW-1185">Reference proteome</keyword>
<dbReference type="PRINTS" id="PR00120">
    <property type="entry name" value="HATPASE"/>
</dbReference>
<evidence type="ECO:0000313" key="26">
    <source>
        <dbReference type="EMBL" id="ORY72622.1"/>
    </source>
</evidence>
<feature type="transmembrane region" description="Helical" evidence="24">
    <location>
        <begin position="808"/>
        <end position="832"/>
    </location>
</feature>
<dbReference type="InterPro" id="IPR006414">
    <property type="entry name" value="P-type_ATPase_IID"/>
</dbReference>
<keyword evidence="7" id="KW-0479">Metal-binding</keyword>
<dbReference type="Gene3D" id="3.40.1110.10">
    <property type="entry name" value="Calcium-transporting ATPase, cytoplasmic domain N"/>
    <property type="match status" value="1"/>
</dbReference>
<keyword evidence="4" id="KW-1003">Cell membrane</keyword>
<dbReference type="AlphaFoldDB" id="A0A1Y2EM50"/>
<evidence type="ECO:0000256" key="20">
    <source>
        <dbReference type="ARBA" id="ARBA00048599"/>
    </source>
</evidence>
<dbReference type="InterPro" id="IPR023298">
    <property type="entry name" value="ATPase_P-typ_TM_dom_sf"/>
</dbReference>
<dbReference type="SMART" id="SM00831">
    <property type="entry name" value="Cation_ATPase_N"/>
    <property type="match status" value="1"/>
</dbReference>
<comment type="subcellular location">
    <subcellularLocation>
        <location evidence="2">Cell membrane</location>
        <topology evidence="2">Multi-pass membrane protein</topology>
    </subcellularLocation>
</comment>
<dbReference type="Pfam" id="PF00122">
    <property type="entry name" value="E1-E2_ATPase"/>
    <property type="match status" value="1"/>
</dbReference>
<gene>
    <name evidence="26" type="ORF">LY90DRAFT_666987</name>
</gene>
<feature type="transmembrane region" description="Helical" evidence="24">
    <location>
        <begin position="731"/>
        <end position="752"/>
    </location>
</feature>
<proteinExistence type="inferred from homology"/>
<dbReference type="GO" id="GO:1902600">
    <property type="term" value="P:proton transmembrane transport"/>
    <property type="evidence" value="ECO:0007669"/>
    <property type="project" value="TreeGrafter"/>
</dbReference>
<dbReference type="NCBIfam" id="TIGR01494">
    <property type="entry name" value="ATPase_P-type"/>
    <property type="match status" value="3"/>
</dbReference>
<dbReference type="OrthoDB" id="116380at2759"/>
<evidence type="ECO:0000256" key="6">
    <source>
        <dbReference type="ARBA" id="ARBA00022692"/>
    </source>
</evidence>
<dbReference type="InterPro" id="IPR004014">
    <property type="entry name" value="ATPase_P-typ_cation-transptr_N"/>
</dbReference>
<dbReference type="SUPFAM" id="SSF81653">
    <property type="entry name" value="Calcium ATPase, transduction domain A"/>
    <property type="match status" value="1"/>
</dbReference>
<dbReference type="InterPro" id="IPR050510">
    <property type="entry name" value="Cation_transp_ATPase_P-type"/>
</dbReference>
<organism evidence="26 27">
    <name type="scientific">Neocallimastix californiae</name>
    <dbReference type="NCBI Taxonomy" id="1754190"/>
    <lineage>
        <taxon>Eukaryota</taxon>
        <taxon>Fungi</taxon>
        <taxon>Fungi incertae sedis</taxon>
        <taxon>Chytridiomycota</taxon>
        <taxon>Chytridiomycota incertae sedis</taxon>
        <taxon>Neocallimastigomycetes</taxon>
        <taxon>Neocallimastigales</taxon>
        <taxon>Neocallimastigaceae</taxon>
        <taxon>Neocallimastix</taxon>
    </lineage>
</organism>
<feature type="compositionally biased region" description="Acidic residues" evidence="23">
    <location>
        <begin position="972"/>
        <end position="989"/>
    </location>
</feature>
<accession>A0A1Y2EM50</accession>
<evidence type="ECO:0000256" key="13">
    <source>
        <dbReference type="ARBA" id="ARBA00022989"/>
    </source>
</evidence>
<evidence type="ECO:0000256" key="18">
    <source>
        <dbReference type="ARBA" id="ARBA00035017"/>
    </source>
</evidence>
<keyword evidence="5" id="KW-0633">Potassium transport</keyword>
<keyword evidence="8" id="KW-0547">Nucleotide-binding</keyword>
<feature type="transmembrane region" description="Helical" evidence="24">
    <location>
        <begin position="71"/>
        <end position="89"/>
    </location>
</feature>
<dbReference type="InterPro" id="IPR018303">
    <property type="entry name" value="ATPase_P-typ_P_site"/>
</dbReference>
<evidence type="ECO:0000256" key="23">
    <source>
        <dbReference type="SAM" id="MobiDB-lite"/>
    </source>
</evidence>
<dbReference type="GO" id="GO:0005524">
    <property type="term" value="F:ATP binding"/>
    <property type="evidence" value="ECO:0007669"/>
    <property type="project" value="UniProtKB-KW"/>
</dbReference>
<feature type="transmembrane region" description="Helical" evidence="24">
    <location>
        <begin position="289"/>
        <end position="317"/>
    </location>
</feature>
<dbReference type="Pfam" id="PF13246">
    <property type="entry name" value="Cation_ATPase"/>
    <property type="match status" value="1"/>
</dbReference>
<comment type="catalytic activity">
    <reaction evidence="20">
        <text>K(+)(in) + ATP + H2O = K(+)(out) + ADP + phosphate + H(+)</text>
        <dbReference type="Rhea" id="RHEA:75815"/>
        <dbReference type="ChEBI" id="CHEBI:15377"/>
        <dbReference type="ChEBI" id="CHEBI:15378"/>
        <dbReference type="ChEBI" id="CHEBI:29103"/>
        <dbReference type="ChEBI" id="CHEBI:30616"/>
        <dbReference type="ChEBI" id="CHEBI:43474"/>
        <dbReference type="ChEBI" id="CHEBI:456216"/>
    </reaction>
</comment>
<dbReference type="Pfam" id="PF08282">
    <property type="entry name" value="Hydrolase_3"/>
    <property type="match status" value="1"/>
</dbReference>
<keyword evidence="11" id="KW-0630">Potassium</keyword>
<keyword evidence="14" id="KW-0915">Sodium</keyword>
<comment type="cofactor">
    <cofactor evidence="1">
        <name>Mg(2+)</name>
        <dbReference type="ChEBI" id="CHEBI:18420"/>
    </cofactor>
</comment>
<evidence type="ECO:0000256" key="7">
    <source>
        <dbReference type="ARBA" id="ARBA00022723"/>
    </source>
</evidence>
<dbReference type="Gene3D" id="2.70.150.10">
    <property type="entry name" value="Calcium-transporting ATPase, cytoplasmic transduction domain A"/>
    <property type="match status" value="1"/>
</dbReference>
<feature type="transmembrane region" description="Helical" evidence="24">
    <location>
        <begin position="900"/>
        <end position="920"/>
    </location>
</feature>
<evidence type="ECO:0000313" key="27">
    <source>
        <dbReference type="Proteomes" id="UP000193920"/>
    </source>
</evidence>
<feature type="transmembrane region" description="Helical" evidence="24">
    <location>
        <begin position="767"/>
        <end position="788"/>
    </location>
</feature>
<comment type="caution">
    <text evidence="26">The sequence shown here is derived from an EMBL/GenBank/DDBJ whole genome shotgun (WGS) entry which is preliminary data.</text>
</comment>
<evidence type="ECO:0000259" key="25">
    <source>
        <dbReference type="SMART" id="SM00831"/>
    </source>
</evidence>
<feature type="domain" description="Cation-transporting P-type ATPase N-terminal" evidence="25">
    <location>
        <begin position="17"/>
        <end position="91"/>
    </location>
</feature>
<dbReference type="SFLD" id="SFLDG00002">
    <property type="entry name" value="C1.7:_P-type_atpase_like"/>
    <property type="match status" value="1"/>
</dbReference>
<dbReference type="InterPro" id="IPR023299">
    <property type="entry name" value="ATPase_P-typ_cyto_dom_N"/>
</dbReference>
<dbReference type="GO" id="GO:0005886">
    <property type="term" value="C:plasma membrane"/>
    <property type="evidence" value="ECO:0007669"/>
    <property type="project" value="UniProtKB-SubCell"/>
</dbReference>
<dbReference type="GO" id="GO:0036376">
    <property type="term" value="P:sodium ion export across plasma membrane"/>
    <property type="evidence" value="ECO:0007669"/>
    <property type="project" value="TreeGrafter"/>
</dbReference>
<evidence type="ECO:0000256" key="14">
    <source>
        <dbReference type="ARBA" id="ARBA00023053"/>
    </source>
</evidence>
<evidence type="ECO:0000256" key="21">
    <source>
        <dbReference type="ARBA" id="ARBA00049499"/>
    </source>
</evidence>
<dbReference type="InterPro" id="IPR044492">
    <property type="entry name" value="P_typ_ATPase_HD_dom"/>
</dbReference>
<sequence length="997" mass="109818">MSSKDVIIEPKEEEKVEYHLLTADETKSLLHTDITAGLTQDEASERLQRVGANELYGSSGTSTLKVFLSNLFNSMNIVLLIALIVSLVVNDWVEGIVLAVVIITNTGIGFFQEFKSEKTMEALKKMSSPTARVLRNHEVNVVPCREVVPGDIVYLEEGDVIPADLRLVEAVNLEIDESLLTGESVPAVKQINKLEPAENEISVGDRTNCAFKNSLATKGRGIGIVIGTGLKTEVGKIAVMLEKSENKSKGSKTPLQKTMDRMMFLLLGVAVILALVVFAVNKFKINSEVLLYAISLAVAILPEGLPAVVTVTMAVGVRHMAKEKAIIRRLAALEALGQVTDICSDKTGTLTQSKMVVKSCYLGEEDFEVSGIGIIPEGKLLRKAPNSKKYTEEVPESEISSSARLDLSSMVCALCSTSSLFFDKEENIWKSIGDPTEIALVVFAQKFGYTKEKISEKFDFVMEHPFDAVVKRMTVIYKNKETGQYLFLSKGAMESELSICNNYISKDNQILPIHPGVGKLSKKYMMKFASRGMRVLGLSYALRDSYEENMTREQAENDLIYIGVIGMYDPPREESASSVKMCQEAGIIVRMATGDHPATAKAIAAEIGIIAKENMNKKNVVMVASDFDNMRPDDIDKMTYLPLVIARCTPQTKVTLIEALHRRREKFVAMTGDGVNDAPAIKMADIGIAMGKGGSDVTKQASSITLTDDNFASIVSAIASGRRIFTNIGKFTLHLLSGNVSEVVVLVLGLFFKDQDVSVFPMSPAQILYLNMVTSSPIALALGVERAAKDVMHHPPRPLSSSLFSFELMLDTMVYGILMGVLSLLSYIITIISENQGDLLSKNKSCNESDGVKDENCNVGFIARGVAFYTLSLLILVHGFNCRHNRMSGFFVKQKMNRALTFAFVLGVILIIPTAYIPVINDKVFKQTYIGWQWGLIAFSIIFFIAFSEIYKAIKRRVWGLELAVIDLEYEDEDDVSEDEDISDEDDGEIKEVKPNQ</sequence>
<feature type="transmembrane region" description="Helical" evidence="24">
    <location>
        <begin position="95"/>
        <end position="114"/>
    </location>
</feature>
<comment type="catalytic activity">
    <reaction evidence="21">
        <text>Na(+)(in) + ATP + H2O = Na(+)(out) + ADP + phosphate + H(+)</text>
        <dbReference type="Rhea" id="RHEA:14633"/>
        <dbReference type="ChEBI" id="CHEBI:15377"/>
        <dbReference type="ChEBI" id="CHEBI:15378"/>
        <dbReference type="ChEBI" id="CHEBI:29101"/>
        <dbReference type="ChEBI" id="CHEBI:30616"/>
        <dbReference type="ChEBI" id="CHEBI:43474"/>
        <dbReference type="ChEBI" id="CHEBI:456216"/>
        <dbReference type="EC" id="7.2.2.3"/>
    </reaction>
    <physiologicalReaction direction="left-to-right" evidence="21">
        <dbReference type="Rhea" id="RHEA:14634"/>
    </physiologicalReaction>
</comment>
<reference evidence="26 27" key="1">
    <citation type="submission" date="2016-08" db="EMBL/GenBank/DDBJ databases">
        <title>A Parts List for Fungal Cellulosomes Revealed by Comparative Genomics.</title>
        <authorList>
            <consortium name="DOE Joint Genome Institute"/>
            <person name="Haitjema C.H."/>
            <person name="Gilmore S.P."/>
            <person name="Henske J.K."/>
            <person name="Solomon K.V."/>
            <person name="De Groot R."/>
            <person name="Kuo A."/>
            <person name="Mondo S.J."/>
            <person name="Salamov A.A."/>
            <person name="Labutti K."/>
            <person name="Zhao Z."/>
            <person name="Chiniquy J."/>
            <person name="Barry K."/>
            <person name="Brewer H.M."/>
            <person name="Purvine S.O."/>
            <person name="Wright A.T."/>
            <person name="Boxma B."/>
            <person name="Van Alen T."/>
            <person name="Hackstein J.H."/>
            <person name="Baker S.E."/>
            <person name="Grigoriev I.V."/>
            <person name="O'Malley M.A."/>
        </authorList>
    </citation>
    <scope>NUCLEOTIDE SEQUENCE [LARGE SCALE GENOMIC DNA]</scope>
    <source>
        <strain evidence="26 27">G1</strain>
    </source>
</reference>
<dbReference type="PANTHER" id="PTHR43294:SF21">
    <property type="entry name" value="CATION TRANSPORTING ATPASE"/>
    <property type="match status" value="1"/>
</dbReference>
<comment type="similarity">
    <text evidence="18">Belongs to the cation transport ATPase (P-type) (TC 3.A.3) family. Type IID subfamily.</text>
</comment>
<dbReference type="FunFam" id="3.40.50.1000:FF:000028">
    <property type="entry name" value="Calcium-transporting P-type ATPase, putative"/>
    <property type="match status" value="1"/>
</dbReference>
<keyword evidence="9" id="KW-0067">ATP-binding</keyword>
<dbReference type="STRING" id="1754190.A0A1Y2EM50"/>
<dbReference type="InterPro" id="IPR006068">
    <property type="entry name" value="ATPase_P-typ_cation-transptr_C"/>
</dbReference>